<organism evidence="2 3">
    <name type="scientific">Thermobacillus composti (strain DSM 18247 / JCM 13945 / KWC4)</name>
    <dbReference type="NCBI Taxonomy" id="717605"/>
    <lineage>
        <taxon>Bacteria</taxon>
        <taxon>Bacillati</taxon>
        <taxon>Bacillota</taxon>
        <taxon>Bacilli</taxon>
        <taxon>Bacillales</taxon>
        <taxon>Paenibacillaceae</taxon>
        <taxon>Thermobacillus</taxon>
    </lineage>
</organism>
<dbReference type="PROSITE" id="PS50994">
    <property type="entry name" value="INTEGRASE"/>
    <property type="match status" value="1"/>
</dbReference>
<dbReference type="GO" id="GO:0003676">
    <property type="term" value="F:nucleic acid binding"/>
    <property type="evidence" value="ECO:0007669"/>
    <property type="project" value="InterPro"/>
</dbReference>
<sequence length="462" mass="53781">MDRTMQEQVAAARYALIAPIVSRQTSLLPGELRAWLEEAASRTYDFPGSMRKTVSIRTLERYLAAYRKGGWEALKPKGRPSQGRTRLDPDILEAAKALRRERPQRSVEQIVFLLEEGKLAPPGTVAPSTLARHLRQAGLSRRDLIRDAEPKGLRRFEAEDILVLLQADFKHFVYLPDPHQPKKRKKVILLAILDDYSRYIVWAQFYWDEQLPRLEDSLKKAILRHGIPETFYCDNGAAFSAHHLQRICGKLGIRLVHSRPFRPMGRGKIERFFQFVDTSFRPEVYAHIEQGKLMTLEELNDALWAWLDGYYHDRVHGSTKQTPRERFGASSRERKRCSLLELNDIFLWEEERVVDRAGCVRLSGNTYEVDGNLAGRKVRLRYDPFDLSLPIQVWFQDKRYADARPFELKRKRHKRANGNEEPVWVEEADGQLSFLDLAQEKRKEAWKQEELRYADTIAGGRK</sequence>
<keyword evidence="3" id="KW-1185">Reference proteome</keyword>
<geneLocation type="plasmid" evidence="2 3">
    <name>pTHECO01</name>
</geneLocation>
<evidence type="ECO:0000313" key="2">
    <source>
        <dbReference type="EMBL" id="AGA60050.1"/>
    </source>
</evidence>
<dbReference type="PANTHER" id="PTHR35004:SF6">
    <property type="entry name" value="TRANSPOSASE"/>
    <property type="match status" value="1"/>
</dbReference>
<dbReference type="GO" id="GO:0015074">
    <property type="term" value="P:DNA integration"/>
    <property type="evidence" value="ECO:0007669"/>
    <property type="project" value="InterPro"/>
</dbReference>
<keyword evidence="2" id="KW-0614">Plasmid</keyword>
<name>L0EL84_THECK</name>
<evidence type="ECO:0000313" key="3">
    <source>
        <dbReference type="Proteomes" id="UP000010795"/>
    </source>
</evidence>
<dbReference type="EMBL" id="CP003256">
    <property type="protein sequence ID" value="AGA60050.1"/>
    <property type="molecule type" value="Genomic_DNA"/>
</dbReference>
<dbReference type="Pfam" id="PF00665">
    <property type="entry name" value="rve"/>
    <property type="match status" value="1"/>
</dbReference>
<feature type="domain" description="Integrase catalytic" evidence="1">
    <location>
        <begin position="146"/>
        <end position="331"/>
    </location>
</feature>
<dbReference type="InterPro" id="IPR036397">
    <property type="entry name" value="RNaseH_sf"/>
</dbReference>
<dbReference type="PANTHER" id="PTHR35004">
    <property type="entry name" value="TRANSPOSASE RV3428C-RELATED"/>
    <property type="match status" value="1"/>
</dbReference>
<dbReference type="InterPro" id="IPR012337">
    <property type="entry name" value="RNaseH-like_sf"/>
</dbReference>
<dbReference type="HOGENOM" id="CLU_038364_0_0_9"/>
<dbReference type="AlphaFoldDB" id="L0EL84"/>
<proteinExistence type="predicted"/>
<dbReference type="InterPro" id="IPR009057">
    <property type="entry name" value="Homeodomain-like_sf"/>
</dbReference>
<gene>
    <name evidence="2" type="ordered locus">Theco_4048</name>
</gene>
<dbReference type="OrthoDB" id="9794201at2"/>
<dbReference type="RefSeq" id="WP_015256762.1">
    <property type="nucleotide sequence ID" value="NC_019898.1"/>
</dbReference>
<dbReference type="KEGG" id="tco:Theco_4048"/>
<dbReference type="Pfam" id="PF09299">
    <property type="entry name" value="Mu-transpos_C"/>
    <property type="match status" value="1"/>
</dbReference>
<accession>L0EL84</accession>
<dbReference type="Gene3D" id="3.30.420.10">
    <property type="entry name" value="Ribonuclease H-like superfamily/Ribonuclease H"/>
    <property type="match status" value="1"/>
</dbReference>
<dbReference type="InterPro" id="IPR001584">
    <property type="entry name" value="Integrase_cat-core"/>
</dbReference>
<dbReference type="SUPFAM" id="SSF46689">
    <property type="entry name" value="Homeodomain-like"/>
    <property type="match status" value="1"/>
</dbReference>
<protein>
    <submittedName>
        <fullName evidence="2">Mu transposase/integrase</fullName>
    </submittedName>
</protein>
<reference evidence="3" key="1">
    <citation type="submission" date="2012-01" db="EMBL/GenBank/DDBJ databases">
        <title>Complete sequence of plasmid of Thermobacillus composti KWC4.</title>
        <authorList>
            <person name="Lucas S."/>
            <person name="Han J."/>
            <person name="Lapidus A."/>
            <person name="Cheng J.-F."/>
            <person name="Goodwin L."/>
            <person name="Pitluck S."/>
            <person name="Peters L."/>
            <person name="Ovchinnikova G."/>
            <person name="Teshima H."/>
            <person name="Detter J.C."/>
            <person name="Han C."/>
            <person name="Tapia R."/>
            <person name="Land M."/>
            <person name="Hauser L."/>
            <person name="Kyrpides N."/>
            <person name="Ivanova N."/>
            <person name="Pagani I."/>
            <person name="Anderson I."/>
            <person name="Woyke T."/>
        </authorList>
    </citation>
    <scope>NUCLEOTIDE SEQUENCE [LARGE SCALE GENOMIC DNA]</scope>
    <source>
        <strain evidence="3">DSM 18247 / JCM 13945 / KWC4</strain>
        <plasmid evidence="3">Plasmid pTHECO01</plasmid>
    </source>
</reference>
<dbReference type="InterPro" id="IPR015378">
    <property type="entry name" value="Transposase-like_Mu_C"/>
</dbReference>
<evidence type="ECO:0000259" key="1">
    <source>
        <dbReference type="PROSITE" id="PS50994"/>
    </source>
</evidence>
<dbReference type="Proteomes" id="UP000010795">
    <property type="component" value="Plasmid pTHECO01"/>
</dbReference>
<dbReference type="eggNOG" id="COG2801">
    <property type="taxonomic scope" value="Bacteria"/>
</dbReference>
<dbReference type="SUPFAM" id="SSF53098">
    <property type="entry name" value="Ribonuclease H-like"/>
    <property type="match status" value="1"/>
</dbReference>